<dbReference type="Proteomes" id="UP000770661">
    <property type="component" value="Unassembled WGS sequence"/>
</dbReference>
<dbReference type="InterPro" id="IPR001179">
    <property type="entry name" value="PPIase_FKBP_dom"/>
</dbReference>
<feature type="region of interest" description="Disordered" evidence="5">
    <location>
        <begin position="1"/>
        <end position="27"/>
    </location>
</feature>
<keyword evidence="2 4" id="KW-0802">TPR repeat</keyword>
<dbReference type="OrthoDB" id="532682at2759"/>
<dbReference type="PANTHER" id="PTHR46512">
    <property type="entry name" value="PEPTIDYLPROLYL ISOMERASE"/>
    <property type="match status" value="1"/>
</dbReference>
<keyword evidence="8" id="KW-1185">Reference proteome</keyword>
<dbReference type="Pfam" id="PF00254">
    <property type="entry name" value="FKBP_C"/>
    <property type="match status" value="1"/>
</dbReference>
<dbReference type="EC" id="5.2.1.8" evidence="3"/>
<dbReference type="Gene3D" id="3.10.50.40">
    <property type="match status" value="1"/>
</dbReference>
<feature type="repeat" description="TPR" evidence="4">
    <location>
        <begin position="314"/>
        <end position="347"/>
    </location>
</feature>
<name>A0A8J5CTI8_CHIOP</name>
<evidence type="ECO:0000313" key="7">
    <source>
        <dbReference type="EMBL" id="KAG0719297.1"/>
    </source>
</evidence>
<protein>
    <recommendedName>
        <fullName evidence="3">peptidylprolyl isomerase</fullName>
        <ecNumber evidence="3">5.2.1.8</ecNumber>
    </recommendedName>
</protein>
<evidence type="ECO:0000256" key="3">
    <source>
        <dbReference type="PROSITE-ProRule" id="PRU00277"/>
    </source>
</evidence>
<feature type="compositionally biased region" description="Basic and acidic residues" evidence="5">
    <location>
        <begin position="11"/>
        <end position="25"/>
    </location>
</feature>
<dbReference type="GO" id="GO:0016020">
    <property type="term" value="C:membrane"/>
    <property type="evidence" value="ECO:0007669"/>
    <property type="project" value="TreeGrafter"/>
</dbReference>
<evidence type="ECO:0000256" key="1">
    <source>
        <dbReference type="ARBA" id="ARBA00022737"/>
    </source>
</evidence>
<dbReference type="InterPro" id="IPR011990">
    <property type="entry name" value="TPR-like_helical_dom_sf"/>
</dbReference>
<dbReference type="SUPFAM" id="SSF54534">
    <property type="entry name" value="FKBP-like"/>
    <property type="match status" value="1"/>
</dbReference>
<accession>A0A8J5CTI8</accession>
<organism evidence="7 8">
    <name type="scientific">Chionoecetes opilio</name>
    <name type="common">Atlantic snow crab</name>
    <name type="synonym">Cancer opilio</name>
    <dbReference type="NCBI Taxonomy" id="41210"/>
    <lineage>
        <taxon>Eukaryota</taxon>
        <taxon>Metazoa</taxon>
        <taxon>Ecdysozoa</taxon>
        <taxon>Arthropoda</taxon>
        <taxon>Crustacea</taxon>
        <taxon>Multicrustacea</taxon>
        <taxon>Malacostraca</taxon>
        <taxon>Eumalacostraca</taxon>
        <taxon>Eucarida</taxon>
        <taxon>Decapoda</taxon>
        <taxon>Pleocyemata</taxon>
        <taxon>Brachyura</taxon>
        <taxon>Eubrachyura</taxon>
        <taxon>Majoidea</taxon>
        <taxon>Majidae</taxon>
        <taxon>Chionoecetes</taxon>
    </lineage>
</organism>
<comment type="catalytic activity">
    <reaction evidence="3">
        <text>[protein]-peptidylproline (omega=180) = [protein]-peptidylproline (omega=0)</text>
        <dbReference type="Rhea" id="RHEA:16237"/>
        <dbReference type="Rhea" id="RHEA-COMP:10747"/>
        <dbReference type="Rhea" id="RHEA-COMP:10748"/>
        <dbReference type="ChEBI" id="CHEBI:83833"/>
        <dbReference type="ChEBI" id="CHEBI:83834"/>
        <dbReference type="EC" id="5.2.1.8"/>
    </reaction>
</comment>
<evidence type="ECO:0000259" key="6">
    <source>
        <dbReference type="PROSITE" id="PS50059"/>
    </source>
</evidence>
<dbReference type="Pfam" id="PF13181">
    <property type="entry name" value="TPR_8"/>
    <property type="match status" value="1"/>
</dbReference>
<proteinExistence type="predicted"/>
<dbReference type="PROSITE" id="PS50005">
    <property type="entry name" value="TPR"/>
    <property type="match status" value="2"/>
</dbReference>
<dbReference type="SMART" id="SM00028">
    <property type="entry name" value="TPR"/>
    <property type="match status" value="3"/>
</dbReference>
<dbReference type="GO" id="GO:0044183">
    <property type="term" value="F:protein folding chaperone"/>
    <property type="evidence" value="ECO:0007669"/>
    <property type="project" value="TreeGrafter"/>
</dbReference>
<dbReference type="GO" id="GO:0012505">
    <property type="term" value="C:endomembrane system"/>
    <property type="evidence" value="ECO:0007669"/>
    <property type="project" value="TreeGrafter"/>
</dbReference>
<feature type="repeat" description="TPR" evidence="4">
    <location>
        <begin position="280"/>
        <end position="313"/>
    </location>
</feature>
<dbReference type="GO" id="GO:0043066">
    <property type="term" value="P:negative regulation of apoptotic process"/>
    <property type="evidence" value="ECO:0007669"/>
    <property type="project" value="TreeGrafter"/>
</dbReference>
<comment type="caution">
    <text evidence="7">The sequence shown here is derived from an EMBL/GenBank/DDBJ whole genome shotgun (WGS) entry which is preliminary data.</text>
</comment>
<keyword evidence="3 7" id="KW-0413">Isomerase</keyword>
<reference evidence="7" key="1">
    <citation type="submission" date="2020-07" db="EMBL/GenBank/DDBJ databases">
        <title>The High-quality genome of the commercially important snow crab, Chionoecetes opilio.</title>
        <authorList>
            <person name="Jeong J.-H."/>
            <person name="Ryu S."/>
        </authorList>
    </citation>
    <scope>NUCLEOTIDE SEQUENCE</scope>
    <source>
        <strain evidence="7">MADBK_172401_WGS</strain>
        <tissue evidence="7">Digestive gland</tissue>
    </source>
</reference>
<evidence type="ECO:0000313" key="8">
    <source>
        <dbReference type="Proteomes" id="UP000770661"/>
    </source>
</evidence>
<dbReference type="AlphaFoldDB" id="A0A8J5CTI8"/>
<dbReference type="EMBL" id="JACEEZ010014762">
    <property type="protein sequence ID" value="KAG0719297.1"/>
    <property type="molecule type" value="Genomic_DNA"/>
</dbReference>
<dbReference type="PROSITE" id="PS50059">
    <property type="entry name" value="FKBP_PPIASE"/>
    <property type="match status" value="1"/>
</dbReference>
<keyword evidence="1" id="KW-0677">Repeat</keyword>
<dbReference type="InterPro" id="IPR019734">
    <property type="entry name" value="TPR_rpt"/>
</dbReference>
<dbReference type="SUPFAM" id="SSF48452">
    <property type="entry name" value="TPR-like"/>
    <property type="match status" value="1"/>
</dbReference>
<dbReference type="GO" id="GO:0005829">
    <property type="term" value="C:cytosol"/>
    <property type="evidence" value="ECO:0007669"/>
    <property type="project" value="TreeGrafter"/>
</dbReference>
<dbReference type="PANTHER" id="PTHR46512:SF1">
    <property type="entry name" value="PEPTIDYLPROLYL ISOMERASE"/>
    <property type="match status" value="1"/>
</dbReference>
<dbReference type="InterPro" id="IPR046357">
    <property type="entry name" value="PPIase_dom_sf"/>
</dbReference>
<keyword evidence="3" id="KW-0697">Rotamase</keyword>
<sequence>MPEVDQANDVSVEKVEEVSVEGKTEEPEDEWMDVIGTGDLKKKVQYIISMFLLVLVAHGFLEASGLGDVPGAIDDALSTDPGHGVCAEGVPGRGSHEGGASVVPEAVRCRKLVLKEGVVETRPSKGHTVVVRVSGQLEDGTQVDVHDKLTFTIGDGEVIHGLEMILPLMDKGEVAEVYVASRFAYGSIGLPPSIAADSNVTYQVELLDFEPEESPECLPLERRMVVGHRKRERGNWWFNRGEYSRAIQCYSAAVDFLDDAAMEYGEDVKPEVKTILSERLKALNNMGAAQMRIEAYDIALKSLESVLMCQPNNVKALFRKGKVLGLQGKMKESITFLKRALELEPESRLVHQELAKMREKARVEAESEKSLYRRMLGLKSDMTQTNERYPVVRSFPWRSWLISFITVGCVMVAYTKGPMLYKLFL</sequence>
<feature type="domain" description="PPIase FKBP-type" evidence="6">
    <location>
        <begin position="126"/>
        <end position="210"/>
    </location>
</feature>
<gene>
    <name evidence="7" type="primary">FKBP8</name>
    <name evidence="7" type="ORF">GWK47_050796</name>
</gene>
<evidence type="ECO:0000256" key="4">
    <source>
        <dbReference type="PROSITE-ProRule" id="PRU00339"/>
    </source>
</evidence>
<dbReference type="Gene3D" id="1.25.40.10">
    <property type="entry name" value="Tetratricopeptide repeat domain"/>
    <property type="match status" value="1"/>
</dbReference>
<dbReference type="GO" id="GO:0005740">
    <property type="term" value="C:mitochondrial envelope"/>
    <property type="evidence" value="ECO:0007669"/>
    <property type="project" value="TreeGrafter"/>
</dbReference>
<dbReference type="InterPro" id="IPR050754">
    <property type="entry name" value="FKBP4/5/8-like"/>
</dbReference>
<dbReference type="GO" id="GO:0003755">
    <property type="term" value="F:peptidyl-prolyl cis-trans isomerase activity"/>
    <property type="evidence" value="ECO:0007669"/>
    <property type="project" value="UniProtKB-KW"/>
</dbReference>
<evidence type="ECO:0000256" key="5">
    <source>
        <dbReference type="SAM" id="MobiDB-lite"/>
    </source>
</evidence>
<evidence type="ECO:0000256" key="2">
    <source>
        <dbReference type="ARBA" id="ARBA00022803"/>
    </source>
</evidence>